<accession>A0A508A3Q0</accession>
<dbReference type="Proteomes" id="UP000319010">
    <property type="component" value="Unassembled WGS sequence"/>
</dbReference>
<keyword evidence="1 4" id="KW-0808">Transferase</keyword>
<organism evidence="4 5">
    <name type="scientific">Actinomyces johnsonii</name>
    <dbReference type="NCBI Taxonomy" id="544581"/>
    <lineage>
        <taxon>Bacteria</taxon>
        <taxon>Bacillati</taxon>
        <taxon>Actinomycetota</taxon>
        <taxon>Actinomycetes</taxon>
        <taxon>Actinomycetales</taxon>
        <taxon>Actinomycetaceae</taxon>
        <taxon>Actinomyces</taxon>
    </lineage>
</organism>
<dbReference type="InterPro" id="IPR050088">
    <property type="entry name" value="IspD/TarI_cytidylyltransf_bact"/>
</dbReference>
<dbReference type="EC" id="2.7.7.60" evidence="4"/>
<proteinExistence type="predicted"/>
<keyword evidence="2 4" id="KW-0548">Nucleotidyltransferase</keyword>
<dbReference type="GO" id="GO:0008299">
    <property type="term" value="P:isoprenoid biosynthetic process"/>
    <property type="evidence" value="ECO:0007669"/>
    <property type="project" value="InterPro"/>
</dbReference>
<dbReference type="Gene3D" id="3.90.550.10">
    <property type="entry name" value="Spore Coat Polysaccharide Biosynthesis Protein SpsA, Chain A"/>
    <property type="match status" value="1"/>
</dbReference>
<dbReference type="RefSeq" id="WP_141423410.1">
    <property type="nucleotide sequence ID" value="NZ_JASPFB010000001.1"/>
</dbReference>
<dbReference type="GO" id="GO:0050518">
    <property type="term" value="F:2-C-methyl-D-erythritol 4-phosphate cytidylyltransferase activity"/>
    <property type="evidence" value="ECO:0007669"/>
    <property type="project" value="UniProtKB-EC"/>
</dbReference>
<gene>
    <name evidence="4" type="ORF">FK256_01345</name>
</gene>
<feature type="region of interest" description="Disordered" evidence="3">
    <location>
        <begin position="86"/>
        <end position="105"/>
    </location>
</feature>
<dbReference type="PANTHER" id="PTHR32125">
    <property type="entry name" value="2-C-METHYL-D-ERYTHRITOL 4-PHOSPHATE CYTIDYLYLTRANSFERASE, CHLOROPLASTIC"/>
    <property type="match status" value="1"/>
</dbReference>
<dbReference type="InterPro" id="IPR034683">
    <property type="entry name" value="IspD/TarI"/>
</dbReference>
<sequence length="296" mass="30058">MSTTPSSQPSAPPESAPGGAVAVLTAAGSGSRLGADVPKALVPVGGISLLRRAAAGLIASGAIDHLVITAPADDVERFRAELDDLLDGPLEKSPEGSRDGSPGRTVERAVGIEVVAGSSHSRQASVALGLAAALVAVPRADVVVVHDAARALTPPEVTHRVVAAVRAGHEAVVPALPVTDTVKEVEPREAGEPEPVVATPRRVRLRAVQTPQGFETGALVAAHRAGAERAADESLAASDDAGLVEACGGRVVVVAGDERSMKVTTPMDLALAELLLEQRPGRTPSASTRVPRDGEN</sequence>
<evidence type="ECO:0000313" key="4">
    <source>
        <dbReference type="EMBL" id="TQD44560.1"/>
    </source>
</evidence>
<dbReference type="PROSITE" id="PS01295">
    <property type="entry name" value="ISPD"/>
    <property type="match status" value="1"/>
</dbReference>
<evidence type="ECO:0000256" key="3">
    <source>
        <dbReference type="SAM" id="MobiDB-lite"/>
    </source>
</evidence>
<dbReference type="SUPFAM" id="SSF53448">
    <property type="entry name" value="Nucleotide-diphospho-sugar transferases"/>
    <property type="match status" value="1"/>
</dbReference>
<dbReference type="InterPro" id="IPR029044">
    <property type="entry name" value="Nucleotide-diphossugar_trans"/>
</dbReference>
<dbReference type="InterPro" id="IPR018294">
    <property type="entry name" value="ISPD_synthase_CS"/>
</dbReference>
<dbReference type="Pfam" id="PF01128">
    <property type="entry name" value="IspD"/>
    <property type="match status" value="1"/>
</dbReference>
<dbReference type="CDD" id="cd02516">
    <property type="entry name" value="CDP-ME_synthetase"/>
    <property type="match status" value="1"/>
</dbReference>
<dbReference type="PANTHER" id="PTHR32125:SF4">
    <property type="entry name" value="2-C-METHYL-D-ERYTHRITOL 4-PHOSPHATE CYTIDYLYLTRANSFERASE, CHLOROPLASTIC"/>
    <property type="match status" value="1"/>
</dbReference>
<reference evidence="4 5" key="1">
    <citation type="submission" date="2019-06" db="EMBL/GenBank/DDBJ databases">
        <title>Draft genome sequence of Actinomyces johnsonii CCUG 34287T.</title>
        <authorList>
            <person name="Salva-Serra F."/>
            <person name="Cardew S."/>
            <person name="Moore E."/>
        </authorList>
    </citation>
    <scope>NUCLEOTIDE SEQUENCE [LARGE SCALE GENOMIC DNA]</scope>
    <source>
        <strain evidence="4 5">CCUG 34287</strain>
    </source>
</reference>
<dbReference type="EMBL" id="VICB01000003">
    <property type="protein sequence ID" value="TQD44560.1"/>
    <property type="molecule type" value="Genomic_DNA"/>
</dbReference>
<protein>
    <submittedName>
        <fullName evidence="4">2-C-methyl-D-erythritol 4-phosphate cytidylyltransferase</fullName>
        <ecNumber evidence="4">2.7.7.60</ecNumber>
    </submittedName>
</protein>
<comment type="caution">
    <text evidence="4">The sequence shown here is derived from an EMBL/GenBank/DDBJ whole genome shotgun (WGS) entry which is preliminary data.</text>
</comment>
<evidence type="ECO:0000256" key="1">
    <source>
        <dbReference type="ARBA" id="ARBA00022679"/>
    </source>
</evidence>
<feature type="compositionally biased region" description="Basic and acidic residues" evidence="3">
    <location>
        <begin position="89"/>
        <end position="98"/>
    </location>
</feature>
<evidence type="ECO:0000256" key="2">
    <source>
        <dbReference type="ARBA" id="ARBA00022695"/>
    </source>
</evidence>
<dbReference type="AlphaFoldDB" id="A0A508A3Q0"/>
<evidence type="ECO:0000313" key="5">
    <source>
        <dbReference type="Proteomes" id="UP000319010"/>
    </source>
</evidence>
<name>A0A508A3Q0_9ACTO</name>